<dbReference type="PROSITE" id="PS51597">
    <property type="entry name" value="SAM_HNMT"/>
    <property type="match status" value="1"/>
</dbReference>
<dbReference type="STRING" id="75743.A0A401NYH2"/>
<feature type="binding site" evidence="5">
    <location>
        <position position="121"/>
    </location>
    <ligand>
        <name>S-adenosyl-L-methionine</name>
        <dbReference type="ChEBI" id="CHEBI:59789"/>
    </ligand>
</feature>
<feature type="binding site" evidence="5">
    <location>
        <position position="95"/>
    </location>
    <ligand>
        <name>S-adenosyl-L-methionine</name>
        <dbReference type="ChEBI" id="CHEBI:59789"/>
    </ligand>
</feature>
<evidence type="ECO:0000256" key="5">
    <source>
        <dbReference type="PIRSR" id="PIRSR016616-1"/>
    </source>
</evidence>
<dbReference type="SUPFAM" id="SSF53335">
    <property type="entry name" value="S-adenosyl-L-methionine-dependent methyltransferases"/>
    <property type="match status" value="1"/>
</dbReference>
<comment type="subunit">
    <text evidence="1">Monomer.</text>
</comment>
<feature type="binding site" evidence="6">
    <location>
        <position position="28"/>
    </location>
    <ligand>
        <name>substrate</name>
    </ligand>
</feature>
<dbReference type="FunFam" id="3.40.50.150:FF:000118">
    <property type="entry name" value="Histamine N-methyltransferase"/>
    <property type="match status" value="1"/>
</dbReference>
<evidence type="ECO:0000313" key="7">
    <source>
        <dbReference type="EMBL" id="GCB65921.1"/>
    </source>
</evidence>
<keyword evidence="3" id="KW-0808">Transferase</keyword>
<protein>
    <recommendedName>
        <fullName evidence="9">Histamine N-methyltransferase</fullName>
    </recommendedName>
</protein>
<dbReference type="AlphaFoldDB" id="A0A401NYH2"/>
<feature type="binding site" evidence="5">
    <location>
        <position position="143"/>
    </location>
    <ligand>
        <name>S-adenosyl-L-methionine</name>
        <dbReference type="ChEBI" id="CHEBI:59789"/>
    </ligand>
</feature>
<organism evidence="7 8">
    <name type="scientific">Scyliorhinus torazame</name>
    <name type="common">Cloudy catshark</name>
    <name type="synonym">Catulus torazame</name>
    <dbReference type="NCBI Taxonomy" id="75743"/>
    <lineage>
        <taxon>Eukaryota</taxon>
        <taxon>Metazoa</taxon>
        <taxon>Chordata</taxon>
        <taxon>Craniata</taxon>
        <taxon>Vertebrata</taxon>
        <taxon>Chondrichthyes</taxon>
        <taxon>Elasmobranchii</taxon>
        <taxon>Galeomorphii</taxon>
        <taxon>Galeoidea</taxon>
        <taxon>Carcharhiniformes</taxon>
        <taxon>Scyliorhinidae</taxon>
        <taxon>Scyliorhinus</taxon>
    </lineage>
</organism>
<evidence type="ECO:0000256" key="4">
    <source>
        <dbReference type="ARBA" id="ARBA00022691"/>
    </source>
</evidence>
<reference evidence="7 8" key="1">
    <citation type="journal article" date="2018" name="Nat. Ecol. Evol.">
        <title>Shark genomes provide insights into elasmobranch evolution and the origin of vertebrates.</title>
        <authorList>
            <person name="Hara Y"/>
            <person name="Yamaguchi K"/>
            <person name="Onimaru K"/>
            <person name="Kadota M"/>
            <person name="Koyanagi M"/>
            <person name="Keeley SD"/>
            <person name="Tatsumi K"/>
            <person name="Tanaka K"/>
            <person name="Motone F"/>
            <person name="Kageyama Y"/>
            <person name="Nozu R"/>
            <person name="Adachi N"/>
            <person name="Nishimura O"/>
            <person name="Nakagawa R"/>
            <person name="Tanegashima C"/>
            <person name="Kiyatake I"/>
            <person name="Matsumoto R"/>
            <person name="Murakumo K"/>
            <person name="Nishida K"/>
            <person name="Terakita A"/>
            <person name="Kuratani S"/>
            <person name="Sato K"/>
            <person name="Hyodo S Kuraku.S."/>
        </authorList>
    </citation>
    <scope>NUCLEOTIDE SEQUENCE [LARGE SCALE GENOMIC DNA]</scope>
</reference>
<comment type="caution">
    <text evidence="7">The sequence shown here is derived from an EMBL/GenBank/DDBJ whole genome shotgun (WGS) entry which is preliminary data.</text>
</comment>
<dbReference type="Gene3D" id="3.40.50.150">
    <property type="entry name" value="Vaccinia Virus protein VP39"/>
    <property type="match status" value="1"/>
</dbReference>
<sequence length="288" mass="32904">MESSMKALSSDFGLYFKSFNLFIERSTEHQCMEKFIDENLPDVVTSIGKKGVSSLNVLGVGSGSGEIDFEILGKIQSKHPGLSIHNEVVEPNPNQITKYKDLAKEKAQGLNISFTWNQMRSEEYEKQNKERKESRKFDFIHMIQMLYFVQSVPDTIKYFHSLLETNGKLLIIQPSGDGGCHSLWNKAGSYFPTKSGFLGVQKVLDEMRVKYQIYELPSDMDITECFIEGNENGERLLDFITDVADFGKTAPPDLKAEVLRYLRHPPCSRVENEKIIFNNDLYFIVVDN</sequence>
<feature type="binding site" evidence="6">
    <location>
        <position position="279"/>
    </location>
    <ligand>
        <name>substrate</name>
    </ligand>
</feature>
<evidence type="ECO:0000313" key="8">
    <source>
        <dbReference type="Proteomes" id="UP000288216"/>
    </source>
</evidence>
<keyword evidence="4 5" id="KW-0949">S-adenosyl-L-methionine</keyword>
<dbReference type="Proteomes" id="UP000288216">
    <property type="component" value="Unassembled WGS sequence"/>
</dbReference>
<name>A0A401NYH2_SCYTO</name>
<feature type="binding site" evidence="5">
    <location>
        <position position="90"/>
    </location>
    <ligand>
        <name>S-adenosyl-L-methionine</name>
        <dbReference type="ChEBI" id="CHEBI:59789"/>
    </ligand>
</feature>
<dbReference type="GO" id="GO:0008170">
    <property type="term" value="F:N-methyltransferase activity"/>
    <property type="evidence" value="ECO:0007669"/>
    <property type="project" value="InterPro"/>
</dbReference>
<dbReference type="PIRSF" id="PIRSF016616">
    <property type="entry name" value="HHMT"/>
    <property type="match status" value="1"/>
</dbReference>
<dbReference type="GO" id="GO:0032259">
    <property type="term" value="P:methylation"/>
    <property type="evidence" value="ECO:0007669"/>
    <property type="project" value="UniProtKB-KW"/>
</dbReference>
<accession>A0A401NYH2</accession>
<dbReference type="InterPro" id="IPR016673">
    <property type="entry name" value="HHMT-like"/>
</dbReference>
<gene>
    <name evidence="7" type="ORF">scyTo_0007805</name>
</gene>
<dbReference type="EMBL" id="BFAA01002890">
    <property type="protein sequence ID" value="GCB65921.1"/>
    <property type="molecule type" value="Genomic_DNA"/>
</dbReference>
<proteinExistence type="predicted"/>
<dbReference type="InterPro" id="IPR029063">
    <property type="entry name" value="SAM-dependent_MTases_sf"/>
</dbReference>
<evidence type="ECO:0000256" key="1">
    <source>
        <dbReference type="ARBA" id="ARBA00011245"/>
    </source>
</evidence>
<dbReference type="OrthoDB" id="5984880at2759"/>
<keyword evidence="8" id="KW-1185">Reference proteome</keyword>
<dbReference type="Pfam" id="PF13489">
    <property type="entry name" value="Methyltransf_23"/>
    <property type="match status" value="1"/>
</dbReference>
<dbReference type="OMA" id="CVTTRDI"/>
<evidence type="ECO:0000256" key="2">
    <source>
        <dbReference type="ARBA" id="ARBA00022603"/>
    </source>
</evidence>
<feature type="binding site" evidence="5">
    <location>
        <position position="61"/>
    </location>
    <ligand>
        <name>S-adenosyl-L-methionine</name>
        <dbReference type="ChEBI" id="CHEBI:59789"/>
    </ligand>
</feature>
<evidence type="ECO:0000256" key="3">
    <source>
        <dbReference type="ARBA" id="ARBA00022679"/>
    </source>
</evidence>
<keyword evidence="2" id="KW-0489">Methyltransferase</keyword>
<evidence type="ECO:0000256" key="6">
    <source>
        <dbReference type="PIRSR" id="PIRSR016616-2"/>
    </source>
</evidence>
<evidence type="ECO:0008006" key="9">
    <source>
        <dbReference type="Google" id="ProtNLM"/>
    </source>
</evidence>